<dbReference type="Proteomes" id="UP001322744">
    <property type="component" value="Chromosome"/>
</dbReference>
<evidence type="ECO:0008006" key="3">
    <source>
        <dbReference type="Google" id="ProtNLM"/>
    </source>
</evidence>
<dbReference type="EMBL" id="CP139957">
    <property type="protein sequence ID" value="WPX09095.1"/>
    <property type="molecule type" value="Genomic_DNA"/>
</dbReference>
<name>A0ABZ0U5T0_9FIRM</name>
<protein>
    <recommendedName>
        <fullName evidence="3">AbrB family transcriptional regulator</fullName>
    </recommendedName>
</protein>
<reference evidence="1 2" key="1">
    <citation type="submission" date="2023-12" db="EMBL/GenBank/DDBJ databases">
        <authorList>
            <person name="Manesh M.J.H."/>
            <person name="Bing R.G."/>
            <person name="Willard D.J."/>
            <person name="Kelly R.M."/>
        </authorList>
    </citation>
    <scope>NUCLEOTIDE SEQUENCE [LARGE SCALE GENOMIC DNA]</scope>
    <source>
        <strain evidence="1 2">DSM 8977</strain>
    </source>
</reference>
<sequence length="94" mass="11049">MNRKINKVVILAVSELIKDIDNVRKISIPVDTIKYIIEKLGNDIIWDYDYITGELIIMKRPESYVDTLAGLGQEIWEGLDSKEFIEEMREEWEC</sequence>
<gene>
    <name evidence="1" type="ORF">SOJ16_000269</name>
</gene>
<dbReference type="RefSeq" id="WP_235375157.1">
    <property type="nucleotide sequence ID" value="NZ_CP139957.1"/>
</dbReference>
<keyword evidence="2" id="KW-1185">Reference proteome</keyword>
<evidence type="ECO:0000313" key="1">
    <source>
        <dbReference type="EMBL" id="WPX09095.1"/>
    </source>
</evidence>
<organism evidence="1 2">
    <name type="scientific">Anaerocellum danielii</name>
    <dbReference type="NCBI Taxonomy" id="1387557"/>
    <lineage>
        <taxon>Bacteria</taxon>
        <taxon>Bacillati</taxon>
        <taxon>Bacillota</taxon>
        <taxon>Bacillota incertae sedis</taxon>
        <taxon>Caldicellulosiruptorales</taxon>
        <taxon>Caldicellulosiruptoraceae</taxon>
        <taxon>Anaerocellum</taxon>
    </lineage>
</organism>
<accession>A0ABZ0U5T0</accession>
<evidence type="ECO:0000313" key="2">
    <source>
        <dbReference type="Proteomes" id="UP001322744"/>
    </source>
</evidence>
<proteinExistence type="predicted"/>